<protein>
    <submittedName>
        <fullName evidence="1">Uncharacterized protein</fullName>
    </submittedName>
</protein>
<proteinExistence type="predicted"/>
<evidence type="ECO:0000313" key="2">
    <source>
        <dbReference type="Proteomes" id="UP000401081"/>
    </source>
</evidence>
<dbReference type="Proteomes" id="UP000401081">
    <property type="component" value="Unassembled WGS sequence"/>
</dbReference>
<dbReference type="RefSeq" id="WP_061285111.1">
    <property type="nucleotide sequence ID" value="NZ_BCTM01000051.1"/>
</dbReference>
<dbReference type="AlphaFoldDB" id="A0A485B2T7"/>
<reference evidence="1 2" key="1">
    <citation type="submission" date="2019-03" db="EMBL/GenBank/DDBJ databases">
        <authorList>
            <consortium name="Pathogen Informatics"/>
        </authorList>
    </citation>
    <scope>NUCLEOTIDE SEQUENCE [LARGE SCALE GENOMIC DNA]</scope>
    <source>
        <strain evidence="1 2">NCTC12993</strain>
    </source>
</reference>
<gene>
    <name evidence="1" type="ORF">NCTC12993_03735</name>
</gene>
<sequence length="185" mass="21375">MPQSKILVDTNAYLRLARTIRPLLFVPFGDNEYCLYILPELNAELAGRKLKSKFPWVDDEEFTENRKHFPLVGKKQAKSIQQAFEYVWDYVQTDLPGPSRVDAWYIAYALELGVPVVTDDQDMTELAKAFDAQVMSTLELLKIMLDCGHTDMQTINGLVEYLKYFSDLPAYFQTDYQRLFGAQQP</sequence>
<dbReference type="EMBL" id="CAADJD010000020">
    <property type="protein sequence ID" value="VFS67534.1"/>
    <property type="molecule type" value="Genomic_DNA"/>
</dbReference>
<organism evidence="1 2">
    <name type="scientific">Kluyvera cryocrescens</name>
    <name type="common">Kluyvera citrophila</name>
    <dbReference type="NCBI Taxonomy" id="580"/>
    <lineage>
        <taxon>Bacteria</taxon>
        <taxon>Pseudomonadati</taxon>
        <taxon>Pseudomonadota</taxon>
        <taxon>Gammaproteobacteria</taxon>
        <taxon>Enterobacterales</taxon>
        <taxon>Enterobacteriaceae</taxon>
        <taxon>Kluyvera</taxon>
    </lineage>
</organism>
<evidence type="ECO:0000313" key="1">
    <source>
        <dbReference type="EMBL" id="VFS67534.1"/>
    </source>
</evidence>
<name>A0A485B2T7_KLUCR</name>
<dbReference type="SUPFAM" id="SSF88723">
    <property type="entry name" value="PIN domain-like"/>
    <property type="match status" value="1"/>
</dbReference>
<accession>A0A485B2T7</accession>
<keyword evidence="2" id="KW-1185">Reference proteome</keyword>
<dbReference type="InterPro" id="IPR029060">
    <property type="entry name" value="PIN-like_dom_sf"/>
</dbReference>